<dbReference type="Pfam" id="PF08244">
    <property type="entry name" value="Glyco_hydro_32C"/>
    <property type="match status" value="1"/>
</dbReference>
<dbReference type="GO" id="GO:0005987">
    <property type="term" value="P:sucrose catabolic process"/>
    <property type="evidence" value="ECO:0007669"/>
    <property type="project" value="TreeGrafter"/>
</dbReference>
<dbReference type="InterPro" id="IPR013320">
    <property type="entry name" value="ConA-like_dom_sf"/>
</dbReference>
<keyword evidence="8" id="KW-1185">Reference proteome</keyword>
<feature type="domain" description="Glycosyl hydrolase family 32 C-terminal" evidence="5">
    <location>
        <begin position="387"/>
        <end position="518"/>
    </location>
</feature>
<dbReference type="InterPro" id="IPR023296">
    <property type="entry name" value="Glyco_hydro_beta-prop_sf"/>
</dbReference>
<evidence type="ECO:0000256" key="3">
    <source>
        <dbReference type="ARBA" id="ARBA00023295"/>
    </source>
</evidence>
<reference evidence="7" key="1">
    <citation type="journal article" date="2014" name="Int. J. Syst. Evol. Microbiol.">
        <title>Complete genome sequence of Corynebacterium casei LMG S-19264T (=DSM 44701T), isolated from a smear-ripened cheese.</title>
        <authorList>
            <consortium name="US DOE Joint Genome Institute (JGI-PGF)"/>
            <person name="Walter F."/>
            <person name="Albersmeier A."/>
            <person name="Kalinowski J."/>
            <person name="Ruckert C."/>
        </authorList>
    </citation>
    <scope>NUCLEOTIDE SEQUENCE</scope>
    <source>
        <strain evidence="7">JCM 17820</strain>
    </source>
</reference>
<dbReference type="PANTHER" id="PTHR42800">
    <property type="entry name" value="EXOINULINASE INUD (AFU_ORTHOLOGUE AFUA_5G00480)"/>
    <property type="match status" value="1"/>
</dbReference>
<sequence length="667" mass="74536">MTDKTHDPARRTDSESTLRLGRRSLLKSIGAGLSTAVLGGVLGDETSIVETASADGQPYRPDYHFSPDDGWMNDPNGMVYHDGTYHLFYQAGENRRRWDHATSTDLVDWTEHGTKIPDTSSIQAYSGGAVIDENNTSGFGTDALVCMYTGRHDDETQDQRLAYSTDGGDTVTKYAGNPVIDTNHNDWRDPNPFWYDPAGEWRMTVARVSSTTYDGTTYPAGIEIWRSPDLKNWTYLSTYESGGAGWECPDLYELPVTNTGERRWVMTISVEWDHVEHHIGHFDGTTFTVENTVYANDGWDFYGGQSWDNEPATDDRLSLSWMNHWDYALDTPDNGWKGAQSFPQRLELYDTGSGIEPRQRPDSALELARENQLASLSGEPISSSDDPLAGTNVQGQRLEILATIDPGDADSVTLGVREGDSETTRITYDAVNTELVFDRNDSGVYFGNTNKDIASGPMDPLSDGTIQLRVLVDRSLVEIFGNDGRFNMSNQIFPQEDSIGTSLTASGGTATLESLTAYGFEPGLVDGATYRIENYNSAKTLEVRDAGTGDGDRVQQWDWLGYDHQKWVAHEVASGVWRFENVNSGRVLDVENASTEQGAYTMQWEWWGGDNQKWAVEEMSNGLYRLQNVNSGWYLDVEDASTADGANGMQWEWWGGDNQYWRFERLD</sequence>
<evidence type="ECO:0000259" key="6">
    <source>
        <dbReference type="Pfam" id="PF14200"/>
    </source>
</evidence>
<dbReference type="Pfam" id="PF00251">
    <property type="entry name" value="Glyco_hydro_32N"/>
    <property type="match status" value="1"/>
</dbReference>
<dbReference type="Gene3D" id="2.80.10.50">
    <property type="match status" value="3"/>
</dbReference>
<feature type="domain" description="Ricin B lectin" evidence="6">
    <location>
        <begin position="610"/>
        <end position="665"/>
    </location>
</feature>
<keyword evidence="2" id="KW-0378">Hydrolase</keyword>
<comment type="caution">
    <text evidence="7">The sequence shown here is derived from an EMBL/GenBank/DDBJ whole genome shotgun (WGS) entry which is preliminary data.</text>
</comment>
<dbReference type="PANTHER" id="PTHR42800:SF1">
    <property type="entry name" value="EXOINULINASE INUD (AFU_ORTHOLOGUE AFUA_5G00480)"/>
    <property type="match status" value="1"/>
</dbReference>
<dbReference type="InterPro" id="IPR000772">
    <property type="entry name" value="Ricin_B_lectin"/>
</dbReference>
<accession>A0A830GKY0</accession>
<feature type="domain" description="Glycosyl hydrolase family 32 N-terminal" evidence="4">
    <location>
        <begin position="64"/>
        <end position="351"/>
    </location>
</feature>
<dbReference type="InterPro" id="IPR006311">
    <property type="entry name" value="TAT_signal"/>
</dbReference>
<organism evidence="7 8">
    <name type="scientific">Haloarcula pellucida</name>
    <dbReference type="NCBI Taxonomy" id="1427151"/>
    <lineage>
        <taxon>Archaea</taxon>
        <taxon>Methanobacteriati</taxon>
        <taxon>Methanobacteriota</taxon>
        <taxon>Stenosarchaea group</taxon>
        <taxon>Halobacteria</taxon>
        <taxon>Halobacteriales</taxon>
        <taxon>Haloarculaceae</taxon>
        <taxon>Haloarcula</taxon>
    </lineage>
</organism>
<gene>
    <name evidence="7" type="ORF">GCM10009030_23270</name>
</gene>
<dbReference type="InterPro" id="IPR018053">
    <property type="entry name" value="Glyco_hydro_32_AS"/>
</dbReference>
<keyword evidence="3" id="KW-0326">Glycosidase</keyword>
<feature type="domain" description="Ricin B lectin" evidence="6">
    <location>
        <begin position="526"/>
        <end position="604"/>
    </location>
</feature>
<dbReference type="SUPFAM" id="SSF49899">
    <property type="entry name" value="Concanavalin A-like lectins/glucanases"/>
    <property type="match status" value="1"/>
</dbReference>
<proteinExistence type="inferred from homology"/>
<dbReference type="Proteomes" id="UP000605784">
    <property type="component" value="Unassembled WGS sequence"/>
</dbReference>
<dbReference type="RefSeq" id="WP_188997718.1">
    <property type="nucleotide sequence ID" value="NZ_BMOU01000003.1"/>
</dbReference>
<dbReference type="Pfam" id="PF14200">
    <property type="entry name" value="RicinB_lectin_2"/>
    <property type="match status" value="2"/>
</dbReference>
<dbReference type="InterPro" id="IPR013148">
    <property type="entry name" value="Glyco_hydro_32_N"/>
</dbReference>
<reference evidence="7" key="2">
    <citation type="submission" date="2020-09" db="EMBL/GenBank/DDBJ databases">
        <authorList>
            <person name="Sun Q."/>
            <person name="Ohkuma M."/>
        </authorList>
    </citation>
    <scope>NUCLEOTIDE SEQUENCE</scope>
    <source>
        <strain evidence="7">JCM 17820</strain>
    </source>
</reference>
<dbReference type="PROSITE" id="PS00609">
    <property type="entry name" value="GLYCOSYL_HYDROL_F32"/>
    <property type="match status" value="1"/>
</dbReference>
<evidence type="ECO:0000259" key="4">
    <source>
        <dbReference type="Pfam" id="PF00251"/>
    </source>
</evidence>
<evidence type="ECO:0000256" key="2">
    <source>
        <dbReference type="ARBA" id="ARBA00022801"/>
    </source>
</evidence>
<dbReference type="GO" id="GO:0004575">
    <property type="term" value="F:sucrose alpha-glucosidase activity"/>
    <property type="evidence" value="ECO:0007669"/>
    <property type="project" value="TreeGrafter"/>
</dbReference>
<dbReference type="CDD" id="cd18622">
    <property type="entry name" value="GH32_Inu-like"/>
    <property type="match status" value="1"/>
</dbReference>
<dbReference type="InterPro" id="IPR035992">
    <property type="entry name" value="Ricin_B-like_lectins"/>
</dbReference>
<dbReference type="SUPFAM" id="SSF50370">
    <property type="entry name" value="Ricin B-like lectins"/>
    <property type="match status" value="1"/>
</dbReference>
<name>A0A830GKY0_9EURY</name>
<dbReference type="AlphaFoldDB" id="A0A830GKY0"/>
<evidence type="ECO:0000256" key="1">
    <source>
        <dbReference type="ARBA" id="ARBA00009902"/>
    </source>
</evidence>
<dbReference type="PROSITE" id="PS50231">
    <property type="entry name" value="RICIN_B_LECTIN"/>
    <property type="match status" value="1"/>
</dbReference>
<dbReference type="InterPro" id="IPR001362">
    <property type="entry name" value="Glyco_hydro_32"/>
</dbReference>
<dbReference type="InterPro" id="IPR013189">
    <property type="entry name" value="Glyco_hydro_32_C"/>
</dbReference>
<evidence type="ECO:0000259" key="5">
    <source>
        <dbReference type="Pfam" id="PF08244"/>
    </source>
</evidence>
<dbReference type="GO" id="GO:0005737">
    <property type="term" value="C:cytoplasm"/>
    <property type="evidence" value="ECO:0007669"/>
    <property type="project" value="TreeGrafter"/>
</dbReference>
<dbReference type="PROSITE" id="PS51318">
    <property type="entry name" value="TAT"/>
    <property type="match status" value="1"/>
</dbReference>
<protein>
    <submittedName>
        <fullName evidence="7">Uncharacterized protein</fullName>
    </submittedName>
</protein>
<dbReference type="SMART" id="SM00640">
    <property type="entry name" value="Glyco_32"/>
    <property type="match status" value="1"/>
</dbReference>
<dbReference type="SUPFAM" id="SSF75005">
    <property type="entry name" value="Arabinanase/levansucrase/invertase"/>
    <property type="match status" value="1"/>
</dbReference>
<comment type="similarity">
    <text evidence="1">Belongs to the glycosyl hydrolase 32 family.</text>
</comment>
<dbReference type="Gene3D" id="2.115.10.20">
    <property type="entry name" value="Glycosyl hydrolase domain, family 43"/>
    <property type="match status" value="1"/>
</dbReference>
<dbReference type="Gene3D" id="2.60.120.560">
    <property type="entry name" value="Exo-inulinase, domain 1"/>
    <property type="match status" value="1"/>
</dbReference>
<dbReference type="EMBL" id="BMOU01000003">
    <property type="protein sequence ID" value="GGN95756.1"/>
    <property type="molecule type" value="Genomic_DNA"/>
</dbReference>
<evidence type="ECO:0000313" key="7">
    <source>
        <dbReference type="EMBL" id="GGN95756.1"/>
    </source>
</evidence>
<dbReference type="CDD" id="cd00161">
    <property type="entry name" value="beta-trefoil_Ricin-like"/>
    <property type="match status" value="1"/>
</dbReference>
<evidence type="ECO:0000313" key="8">
    <source>
        <dbReference type="Proteomes" id="UP000605784"/>
    </source>
</evidence>